<name>A0A437RFR5_9BURK</name>
<dbReference type="Pfam" id="PF04892">
    <property type="entry name" value="VanZ"/>
    <property type="match status" value="1"/>
</dbReference>
<keyword evidence="4" id="KW-1185">Reference proteome</keyword>
<evidence type="ECO:0000313" key="3">
    <source>
        <dbReference type="EMBL" id="RVU45554.1"/>
    </source>
</evidence>
<evidence type="ECO:0000313" key="4">
    <source>
        <dbReference type="Proteomes" id="UP000285575"/>
    </source>
</evidence>
<reference evidence="3 4" key="1">
    <citation type="submission" date="2019-01" db="EMBL/GenBank/DDBJ databases">
        <authorList>
            <person name="Chen W.-M."/>
        </authorList>
    </citation>
    <scope>NUCLEOTIDE SEQUENCE [LARGE SCALE GENOMIC DNA]</scope>
    <source>
        <strain evidence="3 4">KYPY4</strain>
    </source>
</reference>
<feature type="transmembrane region" description="Helical" evidence="1">
    <location>
        <begin position="63"/>
        <end position="81"/>
    </location>
</feature>
<protein>
    <submittedName>
        <fullName evidence="3">VanZ family protein</fullName>
    </submittedName>
</protein>
<dbReference type="PANTHER" id="PTHR28008">
    <property type="entry name" value="DOMAIN PROTEIN, PUTATIVE (AFU_ORTHOLOGUE AFUA_3G10980)-RELATED"/>
    <property type="match status" value="1"/>
</dbReference>
<evidence type="ECO:0000259" key="2">
    <source>
        <dbReference type="Pfam" id="PF04892"/>
    </source>
</evidence>
<dbReference type="Proteomes" id="UP000285575">
    <property type="component" value="Unassembled WGS sequence"/>
</dbReference>
<feature type="transmembrane region" description="Helical" evidence="1">
    <location>
        <begin position="118"/>
        <end position="135"/>
    </location>
</feature>
<gene>
    <name evidence="3" type="ORF">EOE66_15715</name>
</gene>
<sequence>MALACKNRGMPRASVLSTAFRTLFDPPARSAWRWCWALLCAVVAIAALTPADSAPTMTPSDKIDHFLAFAALAGAGALSMPDRLRNRLIVATTMLAFGAGIEWGQTFVPGRFGDVADVLADGVGVLLGLGAVWLLRRRLAA</sequence>
<organism evidence="3 4">
    <name type="scientific">Rubrivivax rivuli</name>
    <dbReference type="NCBI Taxonomy" id="1862385"/>
    <lineage>
        <taxon>Bacteria</taxon>
        <taxon>Pseudomonadati</taxon>
        <taxon>Pseudomonadota</taxon>
        <taxon>Betaproteobacteria</taxon>
        <taxon>Burkholderiales</taxon>
        <taxon>Sphaerotilaceae</taxon>
        <taxon>Rubrivivax</taxon>
    </lineage>
</organism>
<dbReference type="InterPro" id="IPR006976">
    <property type="entry name" value="VanZ-like"/>
</dbReference>
<dbReference type="PANTHER" id="PTHR28008:SF1">
    <property type="entry name" value="DOMAIN PROTEIN, PUTATIVE (AFU_ORTHOLOGUE AFUA_3G10980)-RELATED"/>
    <property type="match status" value="1"/>
</dbReference>
<keyword evidence="1" id="KW-1133">Transmembrane helix</keyword>
<keyword evidence="1" id="KW-0812">Transmembrane</keyword>
<dbReference type="EMBL" id="SACR01000004">
    <property type="protein sequence ID" value="RVU45554.1"/>
    <property type="molecule type" value="Genomic_DNA"/>
</dbReference>
<proteinExistence type="predicted"/>
<dbReference type="NCBIfam" id="NF037970">
    <property type="entry name" value="vanZ_1"/>
    <property type="match status" value="1"/>
</dbReference>
<accession>A0A437RFR5</accession>
<keyword evidence="1" id="KW-0472">Membrane</keyword>
<comment type="caution">
    <text evidence="3">The sequence shown here is derived from an EMBL/GenBank/DDBJ whole genome shotgun (WGS) entry which is preliminary data.</text>
</comment>
<dbReference type="AlphaFoldDB" id="A0A437RFR5"/>
<feature type="transmembrane region" description="Helical" evidence="1">
    <location>
        <begin position="88"/>
        <end position="106"/>
    </location>
</feature>
<feature type="domain" description="VanZ-like" evidence="2">
    <location>
        <begin position="60"/>
        <end position="135"/>
    </location>
</feature>
<evidence type="ECO:0000256" key="1">
    <source>
        <dbReference type="SAM" id="Phobius"/>
    </source>
</evidence>